<name>A0A1B6FNR0_9HEMI</name>
<dbReference type="GO" id="GO:0036464">
    <property type="term" value="C:cytoplasmic ribonucleoprotein granule"/>
    <property type="evidence" value="ECO:0007669"/>
    <property type="project" value="TreeGrafter"/>
</dbReference>
<proteinExistence type="predicted"/>
<dbReference type="EMBL" id="GECZ01017924">
    <property type="protein sequence ID" value="JAS51845.1"/>
    <property type="molecule type" value="Transcribed_RNA"/>
</dbReference>
<reference evidence="3" key="1">
    <citation type="submission" date="2015-11" db="EMBL/GenBank/DDBJ databases">
        <title>De novo transcriptome assembly of four potential Pierce s Disease insect vectors from Arizona vineyards.</title>
        <authorList>
            <person name="Tassone E.E."/>
        </authorList>
    </citation>
    <scope>NUCLEOTIDE SEQUENCE</scope>
</reference>
<dbReference type="InterPro" id="IPR051101">
    <property type="entry name" value="ZC3H12/N4BP1_RNase_Reg"/>
</dbReference>
<feature type="region of interest" description="Disordered" evidence="1">
    <location>
        <begin position="84"/>
        <end position="103"/>
    </location>
</feature>
<dbReference type="Gene3D" id="3.40.50.11980">
    <property type="match status" value="1"/>
</dbReference>
<dbReference type="GO" id="GO:0005634">
    <property type="term" value="C:nucleus"/>
    <property type="evidence" value="ECO:0007669"/>
    <property type="project" value="TreeGrafter"/>
</dbReference>
<dbReference type="Pfam" id="PF11977">
    <property type="entry name" value="RNase_Zc3h12a"/>
    <property type="match status" value="1"/>
</dbReference>
<gene>
    <name evidence="3" type="ORF">g.25317</name>
</gene>
<dbReference type="PANTHER" id="PTHR12876:SF35">
    <property type="entry name" value="LD08718P-RELATED"/>
    <property type="match status" value="1"/>
</dbReference>
<evidence type="ECO:0000313" key="3">
    <source>
        <dbReference type="EMBL" id="JAS51845.1"/>
    </source>
</evidence>
<dbReference type="GO" id="GO:0003729">
    <property type="term" value="F:mRNA binding"/>
    <property type="evidence" value="ECO:0007669"/>
    <property type="project" value="TreeGrafter"/>
</dbReference>
<dbReference type="AlphaFoldDB" id="A0A1B6FNR0"/>
<organism evidence="3">
    <name type="scientific">Cuerna arida</name>
    <dbReference type="NCBI Taxonomy" id="1464854"/>
    <lineage>
        <taxon>Eukaryota</taxon>
        <taxon>Metazoa</taxon>
        <taxon>Ecdysozoa</taxon>
        <taxon>Arthropoda</taxon>
        <taxon>Hexapoda</taxon>
        <taxon>Insecta</taxon>
        <taxon>Pterygota</taxon>
        <taxon>Neoptera</taxon>
        <taxon>Paraneoptera</taxon>
        <taxon>Hemiptera</taxon>
        <taxon>Auchenorrhyncha</taxon>
        <taxon>Membracoidea</taxon>
        <taxon>Cicadellidae</taxon>
        <taxon>Cicadellinae</taxon>
        <taxon>Proconiini</taxon>
        <taxon>Cuerna</taxon>
    </lineage>
</organism>
<dbReference type="GO" id="GO:0004521">
    <property type="term" value="F:RNA endonuclease activity"/>
    <property type="evidence" value="ECO:0007669"/>
    <property type="project" value="TreeGrafter"/>
</dbReference>
<dbReference type="PANTHER" id="PTHR12876">
    <property type="entry name" value="N4BP1-RELATED"/>
    <property type="match status" value="1"/>
</dbReference>
<dbReference type="InterPro" id="IPR021869">
    <property type="entry name" value="RNase_Zc3h12_NYN"/>
</dbReference>
<sequence>MQSYHHIFLNVCSQGEFSLKRLQICINYFEKRGHRQIKAFLPHHRINRETYSGLTLMERQGTVVFTPSRKVNGKRVASYDDRMRRCDSDHGQLQRPAAGKPQLEGNYRATHTDVLLGG</sequence>
<feature type="domain" description="RNase NYN" evidence="2">
    <location>
        <begin position="12"/>
        <end position="83"/>
    </location>
</feature>
<evidence type="ECO:0000259" key="2">
    <source>
        <dbReference type="Pfam" id="PF11977"/>
    </source>
</evidence>
<accession>A0A1B6FNR0</accession>
<protein>
    <recommendedName>
        <fullName evidence="2">RNase NYN domain-containing protein</fullName>
    </recommendedName>
</protein>
<evidence type="ECO:0000256" key="1">
    <source>
        <dbReference type="SAM" id="MobiDB-lite"/>
    </source>
</evidence>